<dbReference type="GO" id="GO:0006355">
    <property type="term" value="P:regulation of DNA-templated transcription"/>
    <property type="evidence" value="ECO:0007669"/>
    <property type="project" value="InterPro"/>
</dbReference>
<dbReference type="Gene3D" id="2.30.30.100">
    <property type="match status" value="1"/>
</dbReference>
<name>A0AAD2WW78_STRAG</name>
<gene>
    <name evidence="1" type="ORF">SAG0164_06145</name>
</gene>
<comment type="caution">
    <text evidence="1">The sequence shown here is derived from an EMBL/GenBank/DDBJ whole genome shotgun (WGS) entry which is preliminary data.</text>
</comment>
<dbReference type="EMBL" id="ALSF01000059">
    <property type="protein sequence ID" value="EPU39554.1"/>
    <property type="molecule type" value="Genomic_DNA"/>
</dbReference>
<sequence length="95" mass="10915">MSDAFADVAKMKKIKEDIKSHEGQMVELTLENGRKREKNKIGRLIEVYPSLFIVEYKDTAAVPGAIDNTYVESYTYSDILTEKTLIRYFDDESAE</sequence>
<organism evidence="1 2">
    <name type="scientific">Streptococcus agalactiae MRI Z1-216</name>
    <dbReference type="NCBI Taxonomy" id="1154879"/>
    <lineage>
        <taxon>Bacteria</taxon>
        <taxon>Bacillati</taxon>
        <taxon>Bacillota</taxon>
        <taxon>Bacilli</taxon>
        <taxon>Lactobacillales</taxon>
        <taxon>Streptococcaceae</taxon>
        <taxon>Streptococcus</taxon>
    </lineage>
</organism>
<evidence type="ECO:0000313" key="2">
    <source>
        <dbReference type="Proteomes" id="UP000015176"/>
    </source>
</evidence>
<dbReference type="InterPro" id="IPR009366">
    <property type="entry name" value="Protein_Veg"/>
</dbReference>
<dbReference type="PANTHER" id="PTHR40026">
    <property type="entry name" value="PROTEIN VEG"/>
    <property type="match status" value="1"/>
</dbReference>
<reference evidence="1 2" key="1">
    <citation type="submission" date="2012-07" db="EMBL/GenBank/DDBJ databases">
        <authorList>
            <person name="Moroni P."/>
            <person name="Richards V.P."/>
            <person name="Durkin S.A.S."/>
            <person name="Kim M."/>
            <person name="Pavinski Bitar P.D."/>
            <person name="Stanhope M.J."/>
            <person name="Town C.D."/>
            <person name="Zadoks R.N."/>
            <person name="Venter J.C."/>
        </authorList>
    </citation>
    <scope>NUCLEOTIDE SEQUENCE [LARGE SCALE GENOMIC DNA]</scope>
    <source>
        <strain evidence="1 2">MRI Z1-216</strain>
    </source>
</reference>
<evidence type="ECO:0000313" key="1">
    <source>
        <dbReference type="EMBL" id="EPU39554.1"/>
    </source>
</evidence>
<dbReference type="Proteomes" id="UP000015176">
    <property type="component" value="Unassembled WGS sequence"/>
</dbReference>
<evidence type="ECO:0008006" key="3">
    <source>
        <dbReference type="Google" id="ProtNLM"/>
    </source>
</evidence>
<dbReference type="PIRSF" id="PIRSF037257">
    <property type="entry name" value="DUF1021"/>
    <property type="match status" value="1"/>
</dbReference>
<dbReference type="PANTHER" id="PTHR40026:SF1">
    <property type="entry name" value="PROTEIN VEG"/>
    <property type="match status" value="1"/>
</dbReference>
<proteinExistence type="predicted"/>
<dbReference type="AlphaFoldDB" id="A0AAD2WW78"/>
<dbReference type="Pfam" id="PF06257">
    <property type="entry name" value="VEG"/>
    <property type="match status" value="1"/>
</dbReference>
<protein>
    <recommendedName>
        <fullName evidence="3">Veg protein</fullName>
    </recommendedName>
</protein>
<dbReference type="GeneID" id="66886873"/>
<accession>A0AAD2WW78</accession>
<dbReference type="RefSeq" id="WP_001278152.1">
    <property type="nucleotide sequence ID" value="NZ_ALSF01000059.1"/>
</dbReference>